<accession>A0A0P1HCR0</accession>
<dbReference type="AlphaFoldDB" id="A0A0P1HCR0"/>
<evidence type="ECO:0000313" key="3">
    <source>
        <dbReference type="EMBL" id="CUI01398.1"/>
    </source>
</evidence>
<reference evidence="3 4" key="1">
    <citation type="submission" date="2015-09" db="EMBL/GenBank/DDBJ databases">
        <authorList>
            <consortium name="Swine Surveillance"/>
        </authorList>
    </citation>
    <scope>NUCLEOTIDE SEQUENCE [LARGE SCALE GENOMIC DNA]</scope>
    <source>
        <strain evidence="3 4">CECT 8399</strain>
    </source>
</reference>
<dbReference type="PANTHER" id="PTHR11365:SF2">
    <property type="entry name" value="5-OXOPROLINASE"/>
    <property type="match status" value="1"/>
</dbReference>
<dbReference type="STRING" id="1396826.PHA8399_03540"/>
<evidence type="ECO:0000313" key="4">
    <source>
        <dbReference type="Proteomes" id="UP000051326"/>
    </source>
</evidence>
<dbReference type="GO" id="GO:0006749">
    <property type="term" value="P:glutathione metabolic process"/>
    <property type="evidence" value="ECO:0007669"/>
    <property type="project" value="TreeGrafter"/>
</dbReference>
<evidence type="ECO:0000259" key="2">
    <source>
        <dbReference type="Pfam" id="PF05378"/>
    </source>
</evidence>
<dbReference type="GO" id="GO:0016874">
    <property type="term" value="F:ligase activity"/>
    <property type="evidence" value="ECO:0007669"/>
    <property type="project" value="UniProtKB-KW"/>
</dbReference>
<protein>
    <submittedName>
        <fullName evidence="3">Acetophenone carboxylase gamma subunit</fullName>
        <ecNumber evidence="3">6.4.1.8</ecNumber>
    </submittedName>
</protein>
<proteinExistence type="predicted"/>
<keyword evidence="3" id="KW-0436">Ligase</keyword>
<feature type="domain" description="Hydantoinase A/oxoprolinase" evidence="1">
    <location>
        <begin position="188"/>
        <end position="319"/>
    </location>
</feature>
<dbReference type="EMBL" id="CYSR01000031">
    <property type="protein sequence ID" value="CUI01398.1"/>
    <property type="molecule type" value="Genomic_DNA"/>
</dbReference>
<dbReference type="EC" id="6.4.1.8" evidence="3"/>
<dbReference type="RefSeq" id="WP_058287414.1">
    <property type="nucleotide sequence ID" value="NZ_CYSR01000031.1"/>
</dbReference>
<dbReference type="InterPro" id="IPR045079">
    <property type="entry name" value="Oxoprolinase-like"/>
</dbReference>
<dbReference type="InterPro" id="IPR043129">
    <property type="entry name" value="ATPase_NBD"/>
</dbReference>
<gene>
    <name evidence="3" type="primary">apc3</name>
    <name evidence="3" type="ORF">PHA8399_03540</name>
</gene>
<dbReference type="GO" id="GO:0017168">
    <property type="term" value="F:5-oxoprolinase (ATP-hydrolyzing) activity"/>
    <property type="evidence" value="ECO:0007669"/>
    <property type="project" value="TreeGrafter"/>
</dbReference>
<dbReference type="Pfam" id="PF05378">
    <property type="entry name" value="Hydant_A_N"/>
    <property type="match status" value="1"/>
</dbReference>
<dbReference type="GO" id="GO:0005829">
    <property type="term" value="C:cytosol"/>
    <property type="evidence" value="ECO:0007669"/>
    <property type="project" value="TreeGrafter"/>
</dbReference>
<dbReference type="InterPro" id="IPR008040">
    <property type="entry name" value="Hydant_A_N"/>
</dbReference>
<dbReference type="Proteomes" id="UP000051326">
    <property type="component" value="Unassembled WGS sequence"/>
</dbReference>
<evidence type="ECO:0000259" key="1">
    <source>
        <dbReference type="Pfam" id="PF01968"/>
    </source>
</evidence>
<dbReference type="SUPFAM" id="SSF53067">
    <property type="entry name" value="Actin-like ATPase domain"/>
    <property type="match status" value="1"/>
</dbReference>
<feature type="domain" description="Hydantoinase/oxoprolinase N-terminal" evidence="2">
    <location>
        <begin position="5"/>
        <end position="168"/>
    </location>
</feature>
<dbReference type="PANTHER" id="PTHR11365">
    <property type="entry name" value="5-OXOPROLINASE RELATED"/>
    <property type="match status" value="1"/>
</dbReference>
<sequence length="668" mass="69746">MALLLGVDTGGTYTDAVLIRDEKEVIASAKSLTTRQDLAIGVGGAIRAVLEQSGVQPQEVSLAALSTTLATNALVEGQGGRVALVYVGFAEADLDRPGLRDALKGDPALVIGGGHTHAGSEAAPLDVEALEMFLRTEGQGVTGFAVAGVFATRNPAHEIEAARIIHEMTSAPVTCSHQLSAKLNGPKRAVTAVLNARLIGMIDRLIGRAQDTLRDLGIGAPMMVVRGDGALMSGEQARERPIETILSGPAASIVGARWMTGADHALVSDIGGTTTDVALIRDGKPAIDPAGARVGEFRTMVEAVAMRTTGLGGDSQVHLNTSGLSGGLTLGPRRVVPVSLIATDAPDVVHAALDEQLRNSTAGEFDGRFVRAVPGVPVAGLSEREAGLLARIGMQVHPLGQILRTRMEHGSLGRLVDRGLVQVSGVTPSDASHVLDRVEAWDREAAVKALTLFARRRVGSGDMVAKNAETLAQMIIDQLTEQSALTLLESAFAEEAESFGLPEKDLARHVLLQKGLARHRGLLALDAALNVDVVGLGASAPSYYPAVGERLHCNMILPQHAGVANAIGAVVGRVTMRRSGTVTSPAEGKYRVHLESGPVDFPASDEALAALEAALAEEARGAAEQAGAEDIHVHVERDIRLAQVESRQVFVEGTLTVEASGRPRVAHA</sequence>
<organism evidence="3 4">
    <name type="scientific">Leisingera aquaemixtae</name>
    <dbReference type="NCBI Taxonomy" id="1396826"/>
    <lineage>
        <taxon>Bacteria</taxon>
        <taxon>Pseudomonadati</taxon>
        <taxon>Pseudomonadota</taxon>
        <taxon>Alphaproteobacteria</taxon>
        <taxon>Rhodobacterales</taxon>
        <taxon>Roseobacteraceae</taxon>
        <taxon>Leisingera</taxon>
    </lineage>
</organism>
<dbReference type="InterPro" id="IPR002821">
    <property type="entry name" value="Hydantoinase_A"/>
</dbReference>
<name>A0A0P1HCR0_9RHOB</name>
<dbReference type="Pfam" id="PF01968">
    <property type="entry name" value="Hydantoinase_A"/>
    <property type="match status" value="1"/>
</dbReference>